<name>A0A7V4WWM6_CALAY</name>
<evidence type="ECO:0000256" key="6">
    <source>
        <dbReference type="PROSITE-ProRule" id="PRU00433"/>
    </source>
</evidence>
<dbReference type="InterPro" id="IPR051811">
    <property type="entry name" value="Cytochrome_c550/c551-like"/>
</dbReference>
<feature type="domain" description="Cytochrome c" evidence="7">
    <location>
        <begin position="114"/>
        <end position="196"/>
    </location>
</feature>
<evidence type="ECO:0000256" key="1">
    <source>
        <dbReference type="ARBA" id="ARBA00022448"/>
    </source>
</evidence>
<dbReference type="GO" id="GO:0020037">
    <property type="term" value="F:heme binding"/>
    <property type="evidence" value="ECO:0007669"/>
    <property type="project" value="InterPro"/>
</dbReference>
<keyword evidence="1" id="KW-0813">Transport</keyword>
<dbReference type="Gene3D" id="1.10.760.10">
    <property type="entry name" value="Cytochrome c-like domain"/>
    <property type="match status" value="2"/>
</dbReference>
<dbReference type="GO" id="GO:0009055">
    <property type="term" value="F:electron transfer activity"/>
    <property type="evidence" value="ECO:0007669"/>
    <property type="project" value="InterPro"/>
</dbReference>
<sequence>MKNGKIWLVYTVTALFITLLITLVQASDGQGAMSGKELFKLNCAGCHGQNLQGNPPVYPSLQDVSKRLSRSAVHNQIQQGKNLMPPFAHLSEEQREAIIDYLFSGTSKSVKAVTGAEKGEMLVRGNCLSCHRINPDDPRPTEARGMEPAHLSGAAQRFSYARFVNIIDRGPCYMPSFSHLSETDKESIYAYLETLKDEGTQVNRRSGRWGWHGQGRCGSGRCGGCRR</sequence>
<reference evidence="8" key="1">
    <citation type="journal article" date="2020" name="mSystems">
        <title>Genome- and Community-Level Interaction Insights into Carbon Utilization and Element Cycling Functions of Hydrothermarchaeota in Hydrothermal Sediment.</title>
        <authorList>
            <person name="Zhou Z."/>
            <person name="Liu Y."/>
            <person name="Xu W."/>
            <person name="Pan J."/>
            <person name="Luo Z.H."/>
            <person name="Li M."/>
        </authorList>
    </citation>
    <scope>NUCLEOTIDE SEQUENCE [LARGE SCALE GENOMIC DNA]</scope>
    <source>
        <strain evidence="8">HyVt-577</strain>
    </source>
</reference>
<accession>A0A7V4WWM6</accession>
<gene>
    <name evidence="8" type="ORF">ENK44_13660</name>
</gene>
<keyword evidence="5 6" id="KW-0408">Iron</keyword>
<dbReference type="InterPro" id="IPR009056">
    <property type="entry name" value="Cyt_c-like_dom"/>
</dbReference>
<evidence type="ECO:0000256" key="2">
    <source>
        <dbReference type="ARBA" id="ARBA00022617"/>
    </source>
</evidence>
<dbReference type="SUPFAM" id="SSF46626">
    <property type="entry name" value="Cytochrome c"/>
    <property type="match status" value="2"/>
</dbReference>
<dbReference type="PROSITE" id="PS51007">
    <property type="entry name" value="CYTC"/>
    <property type="match status" value="2"/>
</dbReference>
<protein>
    <submittedName>
        <fullName evidence="8">C-type cytochrome</fullName>
    </submittedName>
</protein>
<dbReference type="InterPro" id="IPR036909">
    <property type="entry name" value="Cyt_c-like_dom_sf"/>
</dbReference>
<evidence type="ECO:0000259" key="7">
    <source>
        <dbReference type="PROSITE" id="PS51007"/>
    </source>
</evidence>
<dbReference type="EMBL" id="DRQG01000128">
    <property type="protein sequence ID" value="HGY56747.1"/>
    <property type="molecule type" value="Genomic_DNA"/>
</dbReference>
<dbReference type="Proteomes" id="UP000885779">
    <property type="component" value="Unassembled WGS sequence"/>
</dbReference>
<keyword evidence="4" id="KW-0249">Electron transport</keyword>
<dbReference type="GO" id="GO:0046872">
    <property type="term" value="F:metal ion binding"/>
    <property type="evidence" value="ECO:0007669"/>
    <property type="project" value="UniProtKB-KW"/>
</dbReference>
<keyword evidence="2 6" id="KW-0349">Heme</keyword>
<evidence type="ECO:0000256" key="4">
    <source>
        <dbReference type="ARBA" id="ARBA00022982"/>
    </source>
</evidence>
<keyword evidence="3 6" id="KW-0479">Metal-binding</keyword>
<dbReference type="PANTHER" id="PTHR37823">
    <property type="entry name" value="CYTOCHROME C-553-LIKE"/>
    <property type="match status" value="1"/>
</dbReference>
<comment type="caution">
    <text evidence="8">The sequence shown here is derived from an EMBL/GenBank/DDBJ whole genome shotgun (WGS) entry which is preliminary data.</text>
</comment>
<dbReference type="Pfam" id="PF13442">
    <property type="entry name" value="Cytochrome_CBB3"/>
    <property type="match status" value="2"/>
</dbReference>
<organism evidence="8">
    <name type="scientific">Caldithrix abyssi</name>
    <dbReference type="NCBI Taxonomy" id="187145"/>
    <lineage>
        <taxon>Bacteria</taxon>
        <taxon>Pseudomonadati</taxon>
        <taxon>Calditrichota</taxon>
        <taxon>Calditrichia</taxon>
        <taxon>Calditrichales</taxon>
        <taxon>Calditrichaceae</taxon>
        <taxon>Caldithrix</taxon>
    </lineage>
</organism>
<evidence type="ECO:0000313" key="8">
    <source>
        <dbReference type="EMBL" id="HGY56747.1"/>
    </source>
</evidence>
<dbReference type="AlphaFoldDB" id="A0A7V4WWM6"/>
<evidence type="ECO:0000256" key="5">
    <source>
        <dbReference type="ARBA" id="ARBA00023004"/>
    </source>
</evidence>
<proteinExistence type="predicted"/>
<feature type="domain" description="Cytochrome c" evidence="7">
    <location>
        <begin position="30"/>
        <end position="106"/>
    </location>
</feature>
<evidence type="ECO:0000256" key="3">
    <source>
        <dbReference type="ARBA" id="ARBA00022723"/>
    </source>
</evidence>